<evidence type="ECO:0000259" key="10">
    <source>
        <dbReference type="Pfam" id="PF00759"/>
    </source>
</evidence>
<evidence type="ECO:0000256" key="9">
    <source>
        <dbReference type="RuleBase" id="RU361166"/>
    </source>
</evidence>
<evidence type="ECO:0000313" key="12">
    <source>
        <dbReference type="Proteomes" id="UP001359559"/>
    </source>
</evidence>
<comment type="similarity">
    <text evidence="2 8 9">Belongs to the glycosyl hydrolase 9 (cellulase E) family.</text>
</comment>
<dbReference type="Gene3D" id="1.50.10.10">
    <property type="match status" value="1"/>
</dbReference>
<evidence type="ECO:0000256" key="6">
    <source>
        <dbReference type="ARBA" id="ARBA00023295"/>
    </source>
</evidence>
<evidence type="ECO:0000256" key="2">
    <source>
        <dbReference type="ARBA" id="ARBA00007072"/>
    </source>
</evidence>
<evidence type="ECO:0000256" key="4">
    <source>
        <dbReference type="ARBA" id="ARBA00023001"/>
    </source>
</evidence>
<evidence type="ECO:0000256" key="5">
    <source>
        <dbReference type="ARBA" id="ARBA00023277"/>
    </source>
</evidence>
<organism evidence="11 12">
    <name type="scientific">Clitoria ternatea</name>
    <name type="common">Butterfly pea</name>
    <dbReference type="NCBI Taxonomy" id="43366"/>
    <lineage>
        <taxon>Eukaryota</taxon>
        <taxon>Viridiplantae</taxon>
        <taxon>Streptophyta</taxon>
        <taxon>Embryophyta</taxon>
        <taxon>Tracheophyta</taxon>
        <taxon>Spermatophyta</taxon>
        <taxon>Magnoliopsida</taxon>
        <taxon>eudicotyledons</taxon>
        <taxon>Gunneridae</taxon>
        <taxon>Pentapetalae</taxon>
        <taxon>rosids</taxon>
        <taxon>fabids</taxon>
        <taxon>Fabales</taxon>
        <taxon>Fabaceae</taxon>
        <taxon>Papilionoideae</taxon>
        <taxon>50 kb inversion clade</taxon>
        <taxon>NPAAA clade</taxon>
        <taxon>indigoferoid/millettioid clade</taxon>
        <taxon>Phaseoleae</taxon>
        <taxon>Clitoria</taxon>
    </lineage>
</organism>
<name>A0AAN9K3U1_CLITE</name>
<evidence type="ECO:0000256" key="8">
    <source>
        <dbReference type="PROSITE-ProRule" id="PRU10059"/>
    </source>
</evidence>
<dbReference type="GO" id="GO:0008810">
    <property type="term" value="F:cellulase activity"/>
    <property type="evidence" value="ECO:0007669"/>
    <property type="project" value="UniProtKB-EC"/>
</dbReference>
<keyword evidence="7 8" id="KW-0624">Polysaccharide degradation</keyword>
<dbReference type="FunFam" id="1.50.10.10:FF:000020">
    <property type="entry name" value="Endoglucanase"/>
    <property type="match status" value="1"/>
</dbReference>
<evidence type="ECO:0000256" key="7">
    <source>
        <dbReference type="ARBA" id="ARBA00023326"/>
    </source>
</evidence>
<keyword evidence="5 8" id="KW-0119">Carbohydrate metabolism</keyword>
<protein>
    <recommendedName>
        <fullName evidence="9">Endoglucanase</fullName>
        <ecNumber evidence="9">3.2.1.4</ecNumber>
    </recommendedName>
</protein>
<keyword evidence="12" id="KW-1185">Reference proteome</keyword>
<dbReference type="GO" id="GO:0030245">
    <property type="term" value="P:cellulose catabolic process"/>
    <property type="evidence" value="ECO:0007669"/>
    <property type="project" value="UniProtKB-KW"/>
</dbReference>
<dbReference type="InterPro" id="IPR008928">
    <property type="entry name" value="6-hairpin_glycosidase_sf"/>
</dbReference>
<sequence>MQSVYVGVKEHLFDLLVNLSLNTAMNLRNFILMVIVLHWSSQIHNVMASVDYKSVLTKSLLFFEGQRSGKLPPNQRVNWRGDSGLSDAHDAGMDLVGGYYDAGDNLKLGFPMAFTITMLSWSLLEFKDQLSQQNELRNAINAVKWGTDYLMKAHPQPQVLYGEVGDPDSDHQCWERPEDMTTPRNSYRIDDHNPGSDLAAETSAAFASASLACQSIDKSYSSKLLIHAIQLFDFASNHQGEYSNSITVAQKVYPSSGYKDELLWAAAWLHRATNQKRYLNYLEGSVDTGGQRTEFSWDDKYIGAQILVAKLVLEGKVEASGIWAQYKTEAEQFICSCAQKSSQNVDKTPGGLLWFLPWNNNQYVASAAFVMTVYSNYLSSNHASLKCSAGAVTPPDLISVVRSQVDYILGSNPKEMSYMVGYGSNFPQQIHHRAASIVSIKKDRSPVACKDGFQEWFYNNAPNPNILEGAVVSPGRNDDYEDIRSDYQLAEPATVSVAPLVGVLANLA</sequence>
<dbReference type="SUPFAM" id="SSF48208">
    <property type="entry name" value="Six-hairpin glycosidases"/>
    <property type="match status" value="1"/>
</dbReference>
<evidence type="ECO:0000256" key="3">
    <source>
        <dbReference type="ARBA" id="ARBA00022801"/>
    </source>
</evidence>
<evidence type="ECO:0000256" key="1">
    <source>
        <dbReference type="ARBA" id="ARBA00000966"/>
    </source>
</evidence>
<dbReference type="Pfam" id="PF00759">
    <property type="entry name" value="Glyco_hydro_9"/>
    <property type="match status" value="1"/>
</dbReference>
<proteinExistence type="inferred from homology"/>
<feature type="domain" description="Glycoside hydrolase family 9" evidence="10">
    <location>
        <begin position="52"/>
        <end position="504"/>
    </location>
</feature>
<keyword evidence="3 8" id="KW-0378">Hydrolase</keyword>
<accession>A0AAN9K3U1</accession>
<dbReference type="AlphaFoldDB" id="A0AAN9K3U1"/>
<dbReference type="InterPro" id="IPR018221">
    <property type="entry name" value="Glyco_hydro_9_His_AS"/>
</dbReference>
<dbReference type="InterPro" id="IPR001701">
    <property type="entry name" value="Glyco_hydro_9"/>
</dbReference>
<feature type="active site" evidence="8">
    <location>
        <position position="431"/>
    </location>
</feature>
<dbReference type="EMBL" id="JAYKXN010000002">
    <property type="protein sequence ID" value="KAK7310410.1"/>
    <property type="molecule type" value="Genomic_DNA"/>
</dbReference>
<comment type="caution">
    <text evidence="11">The sequence shown here is derived from an EMBL/GenBank/DDBJ whole genome shotgun (WGS) entry which is preliminary data.</text>
</comment>
<dbReference type="EC" id="3.2.1.4" evidence="9"/>
<dbReference type="PROSITE" id="PS00592">
    <property type="entry name" value="GH9_2"/>
    <property type="match status" value="1"/>
</dbReference>
<dbReference type="PANTHER" id="PTHR22298">
    <property type="entry name" value="ENDO-1,4-BETA-GLUCANASE"/>
    <property type="match status" value="1"/>
</dbReference>
<comment type="catalytic activity">
    <reaction evidence="1 9">
        <text>Endohydrolysis of (1-&gt;4)-beta-D-glucosidic linkages in cellulose, lichenin and cereal beta-D-glucans.</text>
        <dbReference type="EC" id="3.2.1.4"/>
    </reaction>
</comment>
<gene>
    <name evidence="11" type="ORF">RJT34_07914</name>
</gene>
<keyword evidence="6 8" id="KW-0326">Glycosidase</keyword>
<dbReference type="Proteomes" id="UP001359559">
    <property type="component" value="Unassembled WGS sequence"/>
</dbReference>
<reference evidence="11 12" key="1">
    <citation type="submission" date="2024-01" db="EMBL/GenBank/DDBJ databases">
        <title>The genomes of 5 underutilized Papilionoideae crops provide insights into root nodulation and disease resistance.</title>
        <authorList>
            <person name="Yuan L."/>
        </authorList>
    </citation>
    <scope>NUCLEOTIDE SEQUENCE [LARGE SCALE GENOMIC DNA]</scope>
    <source>
        <strain evidence="11">LY-2023</strain>
        <tissue evidence="11">Leaf</tissue>
    </source>
</reference>
<keyword evidence="4 9" id="KW-0136">Cellulose degradation</keyword>
<evidence type="ECO:0000313" key="11">
    <source>
        <dbReference type="EMBL" id="KAK7310410.1"/>
    </source>
</evidence>
<dbReference type="InterPro" id="IPR012341">
    <property type="entry name" value="6hp_glycosidase-like_sf"/>
</dbReference>